<feature type="domain" description="Predicted membrane protein YciQ-like C-terminal" evidence="4">
    <location>
        <begin position="298"/>
        <end position="521"/>
    </location>
</feature>
<keyword evidence="2" id="KW-1133">Transmembrane helix</keyword>
<keyword evidence="2" id="KW-0812">Transmembrane</keyword>
<feature type="transmembrane region" description="Helical" evidence="2">
    <location>
        <begin position="453"/>
        <end position="474"/>
    </location>
</feature>
<evidence type="ECO:0000256" key="2">
    <source>
        <dbReference type="SAM" id="Phobius"/>
    </source>
</evidence>
<comment type="caution">
    <text evidence="5">The sequence shown here is derived from an EMBL/GenBank/DDBJ whole genome shotgun (WGS) entry which is preliminary data.</text>
</comment>
<keyword evidence="2" id="KW-0472">Membrane</keyword>
<evidence type="ECO:0000259" key="4">
    <source>
        <dbReference type="Pfam" id="PF20990"/>
    </source>
</evidence>
<evidence type="ECO:0000313" key="5">
    <source>
        <dbReference type="EMBL" id="MCW9711516.1"/>
    </source>
</evidence>
<dbReference type="InterPro" id="IPR018702">
    <property type="entry name" value="DUF2207"/>
</dbReference>
<feature type="transmembrane region" description="Helical" evidence="2">
    <location>
        <begin position="427"/>
        <end position="447"/>
    </location>
</feature>
<name>A0ABT3PUJ0_9BACT</name>
<feature type="region of interest" description="Disordered" evidence="1">
    <location>
        <begin position="565"/>
        <end position="593"/>
    </location>
</feature>
<evidence type="ECO:0000256" key="1">
    <source>
        <dbReference type="SAM" id="MobiDB-lite"/>
    </source>
</evidence>
<feature type="domain" description="DUF2207" evidence="3">
    <location>
        <begin position="31"/>
        <end position="212"/>
    </location>
</feature>
<dbReference type="EMBL" id="JAJNDC010000001">
    <property type="protein sequence ID" value="MCW9711516.1"/>
    <property type="molecule type" value="Genomic_DNA"/>
</dbReference>
<keyword evidence="6" id="KW-1185">Reference proteome</keyword>
<proteinExistence type="predicted"/>
<dbReference type="RefSeq" id="WP_265786794.1">
    <property type="nucleotide sequence ID" value="NZ_BAABRS010000001.1"/>
</dbReference>
<dbReference type="Pfam" id="PF20990">
    <property type="entry name" value="DUF2207_C"/>
    <property type="match status" value="1"/>
</dbReference>
<evidence type="ECO:0000259" key="3">
    <source>
        <dbReference type="Pfam" id="PF09972"/>
    </source>
</evidence>
<organism evidence="5 6">
    <name type="scientific">Fodinibius salicampi</name>
    <dbReference type="NCBI Taxonomy" id="1920655"/>
    <lineage>
        <taxon>Bacteria</taxon>
        <taxon>Pseudomonadati</taxon>
        <taxon>Balneolota</taxon>
        <taxon>Balneolia</taxon>
        <taxon>Balneolales</taxon>
        <taxon>Balneolaceae</taxon>
        <taxon>Fodinibius</taxon>
    </lineage>
</organism>
<feature type="compositionally biased region" description="Gly residues" evidence="1">
    <location>
        <begin position="573"/>
        <end position="593"/>
    </location>
</feature>
<gene>
    <name evidence="5" type="ORF">LQ318_01250</name>
</gene>
<evidence type="ECO:0000313" key="6">
    <source>
        <dbReference type="Proteomes" id="UP001207337"/>
    </source>
</evidence>
<sequence>MRYRYYTYISAFFLLLISTLLPHSMEAKSYTIPEIRVEVAVQEDGTIHITEHRTYYFDGSFSWADYRLPLQGYTAIKDIRVRENNTAFINQNSEEPGTFQVQRGDEQIRIQWFYDANDEQRTFSISYTLEGAVVVGSEWVEFFWNYISADRDQDTERLHIEMKLPQSVGSDSIYSWERGPANKITLTNTENGYLVTAKNLNEDESVKIRSVFPRYIFNQQDVTTTNSDFTLALAREDEQQYQQALAEQQEQDDRYAQYGRQLTILTSLLSIAAFLFFYRKYGKRFSTNISSTETIMTPGRLKPATTGWLLQGRNINSTHLMATLLDLARQGQFIIKEEKSEEGWFGSEKKRFRIEKTETTFPDELTDWESSLSSFVSEQIGGGNNYIDELFSDSSYSSSKWFSNWKKQLNDYCRAKNWYDKESYKGAYSNAGVQFFLLILAILATYWAGPLGIASLAITFVLLVSSVAIIRRTAEGEQTYKRWKAYKEGLKNAKAHSIGNDILDKHVIYAVAFGLSKSQIKTIIEENNPSSSAFVWLMIYPSGARSSADIANSFSTLSATGTTSFPGSSSAGTAGGSGASAGAAGGGAAGGAG</sequence>
<dbReference type="InterPro" id="IPR048389">
    <property type="entry name" value="YciQ-like_C"/>
</dbReference>
<accession>A0ABT3PUJ0</accession>
<dbReference type="Pfam" id="PF09972">
    <property type="entry name" value="DUF2207"/>
    <property type="match status" value="1"/>
</dbReference>
<dbReference type="Proteomes" id="UP001207337">
    <property type="component" value="Unassembled WGS sequence"/>
</dbReference>
<feature type="transmembrane region" description="Helical" evidence="2">
    <location>
        <begin position="258"/>
        <end position="278"/>
    </location>
</feature>
<reference evidence="5 6" key="1">
    <citation type="submission" date="2021-11" db="EMBL/GenBank/DDBJ databases">
        <title>Aliifidinibius sp. nov., a new bacterium isolated from saline soil.</title>
        <authorList>
            <person name="Galisteo C."/>
            <person name="De La Haba R."/>
            <person name="Sanchez-Porro C."/>
            <person name="Ventosa A."/>
        </authorList>
    </citation>
    <scope>NUCLEOTIDE SEQUENCE [LARGE SCALE GENOMIC DNA]</scope>
    <source>
        <strain evidence="5 6">KACC 190600</strain>
    </source>
</reference>
<protein>
    <submittedName>
        <fullName evidence="5">DUF2207 domain-containing protein</fullName>
    </submittedName>
</protein>